<keyword evidence="3 4" id="KW-0418">Kinase</keyword>
<dbReference type="PANTHER" id="PTHR21599:SF0">
    <property type="entry name" value="GLYCERATE KINASE"/>
    <property type="match status" value="1"/>
</dbReference>
<dbReference type="InterPro" id="IPR036129">
    <property type="entry name" value="Glycerate_kinase_sf"/>
</dbReference>
<evidence type="ECO:0000313" key="6">
    <source>
        <dbReference type="Proteomes" id="UP000028488"/>
    </source>
</evidence>
<dbReference type="EMBL" id="CP008947">
    <property type="protein sequence ID" value="AII08590.1"/>
    <property type="molecule type" value="Genomic_DNA"/>
</dbReference>
<sequence length="383" mass="37912">MTRVLVAPDKFKGSLTAAEVADALADGLVAGDPSWVIDRVPVADGGDGTVAAAVAAGWSPVAVATTGPTGRPVTSSYAVRGSTAVVELASAVGLVLLPDGVADPLGASTFGLGTVVRHALEGGAREIIVGLGGSASTDGGAGLLQALGVRVLGADGTEVAQGGAALRQAARVDLTGLHPAACEAHFRLACDVDNPLLGPTGATAVYASQKGAAAEELVVLEDAMTRWAQVVRAATGRDDSRVAGAGAAGGAAFGAISVLGADTRPGIDTVLGLVDFPGRLAGADLVITGEGSLDEQSLHGKAPIGVATEARRAGIPVLAVCGRNLLSDIQLHSAGISAAYALADLEPDLHRSIRDAAELLRRIGCTIAASTAELAPLSTRGES</sequence>
<dbReference type="PANTHER" id="PTHR21599">
    <property type="entry name" value="GLYCERATE KINASE"/>
    <property type="match status" value="1"/>
</dbReference>
<dbReference type="GO" id="GO:0008887">
    <property type="term" value="F:glycerate kinase activity"/>
    <property type="evidence" value="ECO:0007669"/>
    <property type="project" value="UniProtKB-UniRule"/>
</dbReference>
<dbReference type="PIRSF" id="PIRSF006078">
    <property type="entry name" value="GlxK"/>
    <property type="match status" value="1"/>
</dbReference>
<name>A0A076ERD2_RHOOP</name>
<dbReference type="Proteomes" id="UP000028488">
    <property type="component" value="Chromosome"/>
</dbReference>
<dbReference type="RefSeq" id="WP_128641298.1">
    <property type="nucleotide sequence ID" value="NZ_CP008947.1"/>
</dbReference>
<evidence type="ECO:0000256" key="1">
    <source>
        <dbReference type="ARBA" id="ARBA00006284"/>
    </source>
</evidence>
<dbReference type="Gene3D" id="3.40.50.10350">
    <property type="entry name" value="Glycerate kinase, domain 1"/>
    <property type="match status" value="1"/>
</dbReference>
<proteinExistence type="inferred from homology"/>
<dbReference type="InterPro" id="IPR018193">
    <property type="entry name" value="Glyc_kinase_flavodox-like_fold"/>
</dbReference>
<dbReference type="AlphaFoldDB" id="A0A076ERD2"/>
<comment type="similarity">
    <text evidence="1 4">Belongs to the glycerate kinase type-1 family.</text>
</comment>
<dbReference type="InterPro" id="IPR004381">
    <property type="entry name" value="Glycerate_kinase"/>
</dbReference>
<organism evidence="5 6">
    <name type="scientific">Rhodococcus opacus</name>
    <name type="common">Nocardia opaca</name>
    <dbReference type="NCBI Taxonomy" id="37919"/>
    <lineage>
        <taxon>Bacteria</taxon>
        <taxon>Bacillati</taxon>
        <taxon>Actinomycetota</taxon>
        <taxon>Actinomycetes</taxon>
        <taxon>Mycobacteriales</taxon>
        <taxon>Nocardiaceae</taxon>
        <taxon>Rhodococcus</taxon>
    </lineage>
</organism>
<dbReference type="InterPro" id="IPR018197">
    <property type="entry name" value="Glycerate_kinase_RE-like"/>
</dbReference>
<gene>
    <name evidence="5" type="ORF">EP51_29840</name>
</gene>
<dbReference type="Gene3D" id="3.90.1510.10">
    <property type="entry name" value="Glycerate kinase, domain 2"/>
    <property type="match status" value="1"/>
</dbReference>
<accession>A0A076ERD2</accession>
<keyword evidence="2 4" id="KW-0808">Transferase</keyword>
<dbReference type="GO" id="GO:0031388">
    <property type="term" value="P:organic acid phosphorylation"/>
    <property type="evidence" value="ECO:0007669"/>
    <property type="project" value="UniProtKB-UniRule"/>
</dbReference>
<dbReference type="SUPFAM" id="SSF110738">
    <property type="entry name" value="Glycerate kinase I"/>
    <property type="match status" value="1"/>
</dbReference>
<reference evidence="5 6" key="1">
    <citation type="submission" date="2014-07" db="EMBL/GenBank/DDBJ databases">
        <title>Genome Sequence of Rhodococcus opacus Strain R7, a Biodegrader of Mono- and Polycyclic Aromatic Hydrocarbons.</title>
        <authorList>
            <person name="Di Gennaro P."/>
            <person name="Zampolli J."/>
            <person name="Presti I."/>
            <person name="Cappelletti M."/>
            <person name="D'Ursi P."/>
            <person name="Orro A."/>
            <person name="Mezzelani A."/>
            <person name="Milanesi L."/>
        </authorList>
    </citation>
    <scope>NUCLEOTIDE SEQUENCE [LARGE SCALE GENOMIC DNA]</scope>
    <source>
        <strain evidence="5 6">R7</strain>
    </source>
</reference>
<evidence type="ECO:0000256" key="2">
    <source>
        <dbReference type="ARBA" id="ARBA00022679"/>
    </source>
</evidence>
<dbReference type="Pfam" id="PF02595">
    <property type="entry name" value="Gly_kinase"/>
    <property type="match status" value="1"/>
</dbReference>
<evidence type="ECO:0000256" key="4">
    <source>
        <dbReference type="PIRNR" id="PIRNR006078"/>
    </source>
</evidence>
<protein>
    <submittedName>
        <fullName evidence="5">Glycerate kinase</fullName>
    </submittedName>
</protein>
<evidence type="ECO:0000313" key="5">
    <source>
        <dbReference type="EMBL" id="AII08590.1"/>
    </source>
</evidence>
<dbReference type="eggNOG" id="COG1929">
    <property type="taxonomic scope" value="Bacteria"/>
</dbReference>
<evidence type="ECO:0000256" key="3">
    <source>
        <dbReference type="ARBA" id="ARBA00022777"/>
    </source>
</evidence>
<dbReference type="NCBIfam" id="TIGR00045">
    <property type="entry name" value="glycerate kinase"/>
    <property type="match status" value="1"/>
</dbReference>